<evidence type="ECO:0000256" key="1">
    <source>
        <dbReference type="SAM" id="Phobius"/>
    </source>
</evidence>
<comment type="caution">
    <text evidence="2">The sequence shown here is derived from an EMBL/GenBank/DDBJ whole genome shotgun (WGS) entry which is preliminary data.</text>
</comment>
<dbReference type="PROSITE" id="PS51257">
    <property type="entry name" value="PROKAR_LIPOPROTEIN"/>
    <property type="match status" value="1"/>
</dbReference>
<dbReference type="Pfam" id="PF11810">
    <property type="entry name" value="DUF3332"/>
    <property type="match status" value="1"/>
</dbReference>
<sequence length="189" mass="20820">MKKKSLTLLVAATLASSVLFSSCIGSFGLSNKLLDWNRNIDSKFVNELVFVAFWIVPVYEISALADILVLNSIEFWSGSNPVADAGTVKTIETKDGTYAIETQKDGYHIQKEGEEKAVDLVFNEADKSWSVEANGESTKLLKFTGDDEVVMYLPDGKEMNVELNQAGVLAFKQVAKVILSTQQDKKIES</sequence>
<keyword evidence="1" id="KW-0472">Membrane</keyword>
<keyword evidence="1" id="KW-0812">Transmembrane</keyword>
<proteinExistence type="predicted"/>
<keyword evidence="1" id="KW-1133">Transmembrane helix</keyword>
<evidence type="ECO:0000313" key="2">
    <source>
        <dbReference type="EMBL" id="RGZ51166.1"/>
    </source>
</evidence>
<accession>A0A413NRW3</accession>
<name>A0A413NRW3_9BACT</name>
<dbReference type="AlphaFoldDB" id="A0A413NRW3"/>
<gene>
    <name evidence="2" type="ORF">DW986_01675</name>
</gene>
<feature type="transmembrane region" description="Helical" evidence="1">
    <location>
        <begin position="49"/>
        <end position="70"/>
    </location>
</feature>
<dbReference type="Proteomes" id="UP000285173">
    <property type="component" value="Unassembled WGS sequence"/>
</dbReference>
<dbReference type="InterPro" id="IPR021768">
    <property type="entry name" value="DUF3332"/>
</dbReference>
<reference evidence="2 3" key="1">
    <citation type="submission" date="2018-08" db="EMBL/GenBank/DDBJ databases">
        <title>A genome reference for cultivated species of the human gut microbiota.</title>
        <authorList>
            <person name="Zou Y."/>
            <person name="Xue W."/>
            <person name="Luo G."/>
        </authorList>
    </citation>
    <scope>NUCLEOTIDE SEQUENCE [LARGE SCALE GENOMIC DNA]</scope>
    <source>
        <strain evidence="2 3">AM50-15</strain>
    </source>
</reference>
<protein>
    <submittedName>
        <fullName evidence="2">DUF3332 domain-containing protein</fullName>
    </submittedName>
</protein>
<evidence type="ECO:0000313" key="3">
    <source>
        <dbReference type="Proteomes" id="UP000285173"/>
    </source>
</evidence>
<organism evidence="2 3">
    <name type="scientific">Parabacteroides merdae</name>
    <dbReference type="NCBI Taxonomy" id="46503"/>
    <lineage>
        <taxon>Bacteria</taxon>
        <taxon>Pseudomonadati</taxon>
        <taxon>Bacteroidota</taxon>
        <taxon>Bacteroidia</taxon>
        <taxon>Bacteroidales</taxon>
        <taxon>Tannerellaceae</taxon>
        <taxon>Parabacteroides</taxon>
    </lineage>
</organism>
<dbReference type="EMBL" id="QSEF01000002">
    <property type="protein sequence ID" value="RGZ51166.1"/>
    <property type="molecule type" value="Genomic_DNA"/>
</dbReference>